<gene>
    <name evidence="8" type="ORF">FD46_GL001059</name>
</gene>
<evidence type="ECO:0000259" key="6">
    <source>
        <dbReference type="PROSITE" id="PS50043"/>
    </source>
</evidence>
<feature type="domain" description="Response regulatory" evidence="7">
    <location>
        <begin position="3"/>
        <end position="119"/>
    </location>
</feature>
<evidence type="ECO:0000313" key="8">
    <source>
        <dbReference type="EMBL" id="KRL05114.1"/>
    </source>
</evidence>
<evidence type="ECO:0000256" key="1">
    <source>
        <dbReference type="ARBA" id="ARBA00022553"/>
    </source>
</evidence>
<keyword evidence="4" id="KW-0804">Transcription</keyword>
<dbReference type="SUPFAM" id="SSF52172">
    <property type="entry name" value="CheY-like"/>
    <property type="match status" value="1"/>
</dbReference>
<dbReference type="InterPro" id="IPR011006">
    <property type="entry name" value="CheY-like_superfamily"/>
</dbReference>
<keyword evidence="9" id="KW-1185">Reference proteome</keyword>
<dbReference type="OrthoDB" id="9780153at2"/>
<dbReference type="InterPro" id="IPR058245">
    <property type="entry name" value="NreC/VraR/RcsB-like_REC"/>
</dbReference>
<dbReference type="SMART" id="SM00421">
    <property type="entry name" value="HTH_LUXR"/>
    <property type="match status" value="1"/>
</dbReference>
<protein>
    <submittedName>
        <fullName evidence="8">Two-component system response regulator</fullName>
    </submittedName>
</protein>
<dbReference type="PANTHER" id="PTHR43214">
    <property type="entry name" value="TWO-COMPONENT RESPONSE REGULATOR"/>
    <property type="match status" value="1"/>
</dbReference>
<feature type="modified residue" description="4-aspartylphosphate" evidence="5">
    <location>
        <position position="54"/>
    </location>
</feature>
<dbReference type="AlphaFoldDB" id="A0A0R1MIV3"/>
<dbReference type="PROSITE" id="PS50043">
    <property type="entry name" value="HTH_LUXR_2"/>
    <property type="match status" value="1"/>
</dbReference>
<comment type="caution">
    <text evidence="8">The sequence shown here is derived from an EMBL/GenBank/DDBJ whole genome shotgun (WGS) entry which is preliminary data.</text>
</comment>
<dbReference type="Proteomes" id="UP000051686">
    <property type="component" value="Unassembled WGS sequence"/>
</dbReference>
<evidence type="ECO:0000313" key="9">
    <source>
        <dbReference type="Proteomes" id="UP000051686"/>
    </source>
</evidence>
<dbReference type="GO" id="GO:0003677">
    <property type="term" value="F:DNA binding"/>
    <property type="evidence" value="ECO:0007669"/>
    <property type="project" value="UniProtKB-KW"/>
</dbReference>
<dbReference type="Pfam" id="PF00072">
    <property type="entry name" value="Response_reg"/>
    <property type="match status" value="1"/>
</dbReference>
<evidence type="ECO:0000259" key="7">
    <source>
        <dbReference type="PROSITE" id="PS50110"/>
    </source>
</evidence>
<reference evidence="8 9" key="1">
    <citation type="journal article" date="2015" name="Genome Announc.">
        <title>Expanding the biotechnology potential of lactobacilli through comparative genomics of 213 strains and associated genera.</title>
        <authorList>
            <person name="Sun Z."/>
            <person name="Harris H.M."/>
            <person name="McCann A."/>
            <person name="Guo C."/>
            <person name="Argimon S."/>
            <person name="Zhang W."/>
            <person name="Yang X."/>
            <person name="Jeffery I.B."/>
            <person name="Cooney J.C."/>
            <person name="Kagawa T.F."/>
            <person name="Liu W."/>
            <person name="Song Y."/>
            <person name="Salvetti E."/>
            <person name="Wrobel A."/>
            <person name="Rasinkangas P."/>
            <person name="Parkhill J."/>
            <person name="Rea M.C."/>
            <person name="O'Sullivan O."/>
            <person name="Ritari J."/>
            <person name="Douillard F.P."/>
            <person name="Paul Ross R."/>
            <person name="Yang R."/>
            <person name="Briner A.E."/>
            <person name="Felis G.E."/>
            <person name="de Vos W.M."/>
            <person name="Barrangou R."/>
            <person name="Klaenhammer T.R."/>
            <person name="Caufield P.W."/>
            <person name="Cui Y."/>
            <person name="Zhang H."/>
            <person name="O'Toole P.W."/>
        </authorList>
    </citation>
    <scope>NUCLEOTIDE SEQUENCE [LARGE SCALE GENOMIC DNA]</scope>
    <source>
        <strain evidence="8 9">DSM 19972</strain>
    </source>
</reference>
<dbReference type="GO" id="GO:0000160">
    <property type="term" value="P:phosphorelay signal transduction system"/>
    <property type="evidence" value="ECO:0007669"/>
    <property type="project" value="InterPro"/>
</dbReference>
<dbReference type="CDD" id="cd17535">
    <property type="entry name" value="REC_NarL-like"/>
    <property type="match status" value="1"/>
</dbReference>
<organism evidence="8 9">
    <name type="scientific">Liquorilactobacillus oeni DSM 19972</name>
    <dbReference type="NCBI Taxonomy" id="1423777"/>
    <lineage>
        <taxon>Bacteria</taxon>
        <taxon>Bacillati</taxon>
        <taxon>Bacillota</taxon>
        <taxon>Bacilli</taxon>
        <taxon>Lactobacillales</taxon>
        <taxon>Lactobacillaceae</taxon>
        <taxon>Liquorilactobacillus</taxon>
    </lineage>
</organism>
<dbReference type="PRINTS" id="PR00038">
    <property type="entry name" value="HTHLUXR"/>
</dbReference>
<feature type="domain" description="HTH luxR-type" evidence="6">
    <location>
        <begin position="142"/>
        <end position="207"/>
    </location>
</feature>
<dbReference type="CDD" id="cd06170">
    <property type="entry name" value="LuxR_C_like"/>
    <property type="match status" value="1"/>
</dbReference>
<keyword evidence="1 5" id="KW-0597">Phosphoprotein</keyword>
<dbReference type="EMBL" id="AZEH01000034">
    <property type="protein sequence ID" value="KRL05114.1"/>
    <property type="molecule type" value="Genomic_DNA"/>
</dbReference>
<dbReference type="GO" id="GO:0006355">
    <property type="term" value="P:regulation of DNA-templated transcription"/>
    <property type="evidence" value="ECO:0007669"/>
    <property type="project" value="InterPro"/>
</dbReference>
<evidence type="ECO:0000256" key="3">
    <source>
        <dbReference type="ARBA" id="ARBA00023125"/>
    </source>
</evidence>
<dbReference type="Pfam" id="PF00196">
    <property type="entry name" value="GerE"/>
    <property type="match status" value="1"/>
</dbReference>
<proteinExistence type="predicted"/>
<evidence type="ECO:0000256" key="5">
    <source>
        <dbReference type="PROSITE-ProRule" id="PRU00169"/>
    </source>
</evidence>
<dbReference type="PATRIC" id="fig|1423777.3.peg.1094"/>
<dbReference type="InterPro" id="IPR001789">
    <property type="entry name" value="Sig_transdc_resp-reg_receiver"/>
</dbReference>
<dbReference type="InterPro" id="IPR000792">
    <property type="entry name" value="Tscrpt_reg_LuxR_C"/>
</dbReference>
<dbReference type="InterPro" id="IPR039420">
    <property type="entry name" value="WalR-like"/>
</dbReference>
<keyword evidence="3" id="KW-0238">DNA-binding</keyword>
<dbReference type="RefSeq" id="WP_057895957.1">
    <property type="nucleotide sequence ID" value="NZ_AZEH01000034.1"/>
</dbReference>
<dbReference type="Gene3D" id="3.40.50.2300">
    <property type="match status" value="1"/>
</dbReference>
<evidence type="ECO:0000256" key="4">
    <source>
        <dbReference type="ARBA" id="ARBA00023163"/>
    </source>
</evidence>
<dbReference type="PROSITE" id="PS50110">
    <property type="entry name" value="RESPONSE_REGULATORY"/>
    <property type="match status" value="1"/>
</dbReference>
<dbReference type="PANTHER" id="PTHR43214:SF40">
    <property type="entry name" value="TRANSCRIPTIONAL REGULATORY PROTEIN LNRK"/>
    <property type="match status" value="1"/>
</dbReference>
<accession>A0A0R1MIV3</accession>
<name>A0A0R1MIV3_9LACO</name>
<keyword evidence="2" id="KW-0805">Transcription regulation</keyword>
<sequence length="211" mass="23874">MISILICDDNEFVTSGMQIILNTQPDIEVRKVVNNAQAAIDYCQNNQVEIVLMDVRLNNGMNGVEATKIITESSSSKVIILTTFDEDEYISTAIINGAVGYLLKNTKPEQIIQAIKAVSENQSIIQQEIWQRIRKQLEVPKKKASLTELTPRERETVVAIAEGLTNREIARKLFLSEGTVNNMISLILHKLNLKHRTQVAIYYLRGEFENK</sequence>
<evidence type="ECO:0000256" key="2">
    <source>
        <dbReference type="ARBA" id="ARBA00023015"/>
    </source>
</evidence>
<dbReference type="SMART" id="SM00448">
    <property type="entry name" value="REC"/>
    <property type="match status" value="1"/>
</dbReference>
<dbReference type="STRING" id="1423777.FD46_GL001059"/>